<organism evidence="1 2">
    <name type="scientific">Rheinheimera riviphila</name>
    <dbReference type="NCBI Taxonomy" id="1834037"/>
    <lineage>
        <taxon>Bacteria</taxon>
        <taxon>Pseudomonadati</taxon>
        <taxon>Pseudomonadota</taxon>
        <taxon>Gammaproteobacteria</taxon>
        <taxon>Chromatiales</taxon>
        <taxon>Chromatiaceae</taxon>
        <taxon>Rheinheimera</taxon>
    </lineage>
</organism>
<dbReference type="NCBIfam" id="NF012211">
    <property type="entry name" value="tand_rpt_95"/>
    <property type="match status" value="2"/>
</dbReference>
<keyword evidence="2" id="KW-1185">Reference proteome</keyword>
<dbReference type="AlphaFoldDB" id="A0A437R075"/>
<dbReference type="Gene3D" id="2.60.40.10">
    <property type="entry name" value="Immunoglobulins"/>
    <property type="match status" value="1"/>
</dbReference>
<evidence type="ECO:0000313" key="2">
    <source>
        <dbReference type="Proteomes" id="UP000283077"/>
    </source>
</evidence>
<gene>
    <name evidence="1" type="ORF">EOE67_07825</name>
</gene>
<accession>A0A437R075</accession>
<dbReference type="OrthoDB" id="5800390at2"/>
<dbReference type="Gene3D" id="2.60.40.2810">
    <property type="match status" value="1"/>
</dbReference>
<dbReference type="EMBL" id="SACS01000006">
    <property type="protein sequence ID" value="RVU40149.1"/>
    <property type="molecule type" value="Genomic_DNA"/>
</dbReference>
<name>A0A437R075_9GAMM</name>
<evidence type="ECO:0000313" key="1">
    <source>
        <dbReference type="EMBL" id="RVU40149.1"/>
    </source>
</evidence>
<protein>
    <submittedName>
        <fullName evidence="1">Tandem-95 repeat protein</fullName>
    </submittedName>
</protein>
<dbReference type="SUPFAM" id="SSF101898">
    <property type="entry name" value="NHL repeat"/>
    <property type="match status" value="1"/>
</dbReference>
<dbReference type="Pfam" id="PF17963">
    <property type="entry name" value="Big_9"/>
    <property type="match status" value="2"/>
</dbReference>
<dbReference type="RefSeq" id="WP_127698478.1">
    <property type="nucleotide sequence ID" value="NZ_SACS01000006.1"/>
</dbReference>
<dbReference type="Proteomes" id="UP000283077">
    <property type="component" value="Unassembled WGS sequence"/>
</dbReference>
<comment type="caution">
    <text evidence="1">The sequence shown here is derived from an EMBL/GenBank/DDBJ whole genome shotgun (WGS) entry which is preliminary data.</text>
</comment>
<proteinExistence type="predicted"/>
<reference evidence="1 2" key="1">
    <citation type="submission" date="2019-01" db="EMBL/GenBank/DDBJ databases">
        <authorList>
            <person name="Chen W.-M."/>
        </authorList>
    </citation>
    <scope>NUCLEOTIDE SEQUENCE [LARGE SCALE GENOMIC DNA]</scope>
    <source>
        <strain evidence="1 2">KYPC3</strain>
    </source>
</reference>
<sequence>MRTIRELFGLIVGLLIGYGPLGAAEVQAADSTGRFIQPKAAVSVSGNLVLSVQAQDADGLARVHVSFGQNARALELCQSAQQCQGNSFNTTRTNIDPAAYGASPGTLNLQLWVTDSSGQSTAVATSTIIWQPTGRSALTIARSADGTTINLSWNANPAVLRYNLYLASVPGVNRLTYRQLADGQAKLAVRNAAESFSSLDPAKSYYVLVTGVSGSGESAVAAETLIPSALAANEPPLALNDSYTTLTNQPLLVPVDQGLLINDSDPDGDTLTVDSTPVSGPVSGTLLLQADGAFTYTPATDFSGSDSFVYQISDGKGGFAQGTVSIAVDPLIANIAGQSLSMSGAFLYLGQGESPLGSEVGTGLYRIGDCVQLVDTRCTMTGRYQESALSGHEPGQQGNFSFVMTYPGLADSPVLARSIAPNSNSLQFVGANPARFELSLFPDSGGKFSGLFPAVPFIDSLNFGAFIGPGATCSGLAAFLPCSIGQVGRVAGARIMATLNLLSFTIPGSALNNPGPFPAVANNDVFPATINTTLNVAAPGVLGNDQEGKGLLQGNQLEIRTTFNPGLGSLVGAAANEYQQALYLYPAFGAVIHSLTRLGMNIGTLGMQGGGANDVDLDIAAAAFRLKDVQIPQGSLLIFNGESGVTEIYAIDAKTGTLLSQLDTAFGASHVVGGAYNPVTNTIWLIQDNLPAGSQGNLVAQIDPITGQVLSSFNVMTPEVSFDVSFGDLHINPHNGNILLVSSIQSAMAEFDVNGKLLRLLPFPPGVATVSGLAVSADGELLWLVSTSGAVYELGFANQGVVPTLKATLVTGPANGTVLLRPDGSFSYTPNVGFSGADSFTYQVTGAFGGSSQNTVVINVL</sequence>
<dbReference type="InterPro" id="IPR013783">
    <property type="entry name" value="Ig-like_fold"/>
</dbReference>
<dbReference type="Gene3D" id="2.60.40.3440">
    <property type="match status" value="1"/>
</dbReference>